<name>A0A1L9R435_ASPWE</name>
<dbReference type="Proteomes" id="UP000184383">
    <property type="component" value="Unassembled WGS sequence"/>
</dbReference>
<keyword evidence="2" id="KW-1185">Reference proteome</keyword>
<accession>A0A1L9R435</accession>
<dbReference type="VEuPathDB" id="FungiDB:ASPWEDRAFT_33277"/>
<sequence length="178" mass="20260">MDRANRPPTPDETDFWLARQGVRASAIELIPFDLQWSKGKAVDAVYEASYLRAENAYFRKLRKAAFAFQVEVEAAMLAHQALQQLQRGLHSIRRCAVVEDGRCGPRRAGVLGFQHENNMSSQYKTIDDQCSFALQQLEQSYERLQQSSAKFTAALRRIAQEYADFFHVTLDPSQPAAF</sequence>
<protein>
    <submittedName>
        <fullName evidence="1">Uncharacterized protein</fullName>
    </submittedName>
</protein>
<evidence type="ECO:0000313" key="2">
    <source>
        <dbReference type="Proteomes" id="UP000184383"/>
    </source>
</evidence>
<dbReference type="EMBL" id="KV878219">
    <property type="protein sequence ID" value="OJJ29643.1"/>
    <property type="molecule type" value="Genomic_DNA"/>
</dbReference>
<proteinExistence type="predicted"/>
<gene>
    <name evidence="1" type="ORF">ASPWEDRAFT_33277</name>
</gene>
<organism evidence="1 2">
    <name type="scientific">Aspergillus wentii DTO 134E9</name>
    <dbReference type="NCBI Taxonomy" id="1073089"/>
    <lineage>
        <taxon>Eukaryota</taxon>
        <taxon>Fungi</taxon>
        <taxon>Dikarya</taxon>
        <taxon>Ascomycota</taxon>
        <taxon>Pezizomycotina</taxon>
        <taxon>Eurotiomycetes</taxon>
        <taxon>Eurotiomycetidae</taxon>
        <taxon>Eurotiales</taxon>
        <taxon>Aspergillaceae</taxon>
        <taxon>Aspergillus</taxon>
        <taxon>Aspergillus subgen. Cremei</taxon>
    </lineage>
</organism>
<dbReference type="OrthoDB" id="4432259at2759"/>
<evidence type="ECO:0000313" key="1">
    <source>
        <dbReference type="EMBL" id="OJJ29643.1"/>
    </source>
</evidence>
<dbReference type="GeneID" id="63749600"/>
<dbReference type="AlphaFoldDB" id="A0A1L9R435"/>
<reference evidence="2" key="1">
    <citation type="journal article" date="2017" name="Genome Biol.">
        <title>Comparative genomics reveals high biological diversity and specific adaptations in the industrially and medically important fungal genus Aspergillus.</title>
        <authorList>
            <person name="de Vries R.P."/>
            <person name="Riley R."/>
            <person name="Wiebenga A."/>
            <person name="Aguilar-Osorio G."/>
            <person name="Amillis S."/>
            <person name="Uchima C.A."/>
            <person name="Anderluh G."/>
            <person name="Asadollahi M."/>
            <person name="Askin M."/>
            <person name="Barry K."/>
            <person name="Battaglia E."/>
            <person name="Bayram O."/>
            <person name="Benocci T."/>
            <person name="Braus-Stromeyer S.A."/>
            <person name="Caldana C."/>
            <person name="Canovas D."/>
            <person name="Cerqueira G.C."/>
            <person name="Chen F."/>
            <person name="Chen W."/>
            <person name="Choi C."/>
            <person name="Clum A."/>
            <person name="Dos Santos R.A."/>
            <person name="Damasio A.R."/>
            <person name="Diallinas G."/>
            <person name="Emri T."/>
            <person name="Fekete E."/>
            <person name="Flipphi M."/>
            <person name="Freyberg S."/>
            <person name="Gallo A."/>
            <person name="Gournas C."/>
            <person name="Habgood R."/>
            <person name="Hainaut M."/>
            <person name="Harispe M.L."/>
            <person name="Henrissat B."/>
            <person name="Hilden K.S."/>
            <person name="Hope R."/>
            <person name="Hossain A."/>
            <person name="Karabika E."/>
            <person name="Karaffa L."/>
            <person name="Karanyi Z."/>
            <person name="Krasevec N."/>
            <person name="Kuo A."/>
            <person name="Kusch H."/>
            <person name="LaButti K."/>
            <person name="Lagendijk E.L."/>
            <person name="Lapidus A."/>
            <person name="Levasseur A."/>
            <person name="Lindquist E."/>
            <person name="Lipzen A."/>
            <person name="Logrieco A.F."/>
            <person name="MacCabe A."/>
            <person name="Maekelae M.R."/>
            <person name="Malavazi I."/>
            <person name="Melin P."/>
            <person name="Meyer V."/>
            <person name="Mielnichuk N."/>
            <person name="Miskei M."/>
            <person name="Molnar A.P."/>
            <person name="Mule G."/>
            <person name="Ngan C.Y."/>
            <person name="Orejas M."/>
            <person name="Orosz E."/>
            <person name="Ouedraogo J.P."/>
            <person name="Overkamp K.M."/>
            <person name="Park H.-S."/>
            <person name="Perrone G."/>
            <person name="Piumi F."/>
            <person name="Punt P.J."/>
            <person name="Ram A.F."/>
            <person name="Ramon A."/>
            <person name="Rauscher S."/>
            <person name="Record E."/>
            <person name="Riano-Pachon D.M."/>
            <person name="Robert V."/>
            <person name="Roehrig J."/>
            <person name="Ruller R."/>
            <person name="Salamov A."/>
            <person name="Salih N.S."/>
            <person name="Samson R.A."/>
            <person name="Sandor E."/>
            <person name="Sanguinetti M."/>
            <person name="Schuetze T."/>
            <person name="Sepcic K."/>
            <person name="Shelest E."/>
            <person name="Sherlock G."/>
            <person name="Sophianopoulou V."/>
            <person name="Squina F.M."/>
            <person name="Sun H."/>
            <person name="Susca A."/>
            <person name="Todd R.B."/>
            <person name="Tsang A."/>
            <person name="Unkles S.E."/>
            <person name="van de Wiele N."/>
            <person name="van Rossen-Uffink D."/>
            <person name="Oliveira J.V."/>
            <person name="Vesth T.C."/>
            <person name="Visser J."/>
            <person name="Yu J.-H."/>
            <person name="Zhou M."/>
            <person name="Andersen M.R."/>
            <person name="Archer D.B."/>
            <person name="Baker S.E."/>
            <person name="Benoit I."/>
            <person name="Brakhage A.A."/>
            <person name="Braus G.H."/>
            <person name="Fischer R."/>
            <person name="Frisvad J.C."/>
            <person name="Goldman G.H."/>
            <person name="Houbraken J."/>
            <person name="Oakley B."/>
            <person name="Pocsi I."/>
            <person name="Scazzocchio C."/>
            <person name="Seiboth B."/>
            <person name="vanKuyk P.A."/>
            <person name="Wortman J."/>
            <person name="Dyer P.S."/>
            <person name="Grigoriev I.V."/>
        </authorList>
    </citation>
    <scope>NUCLEOTIDE SEQUENCE [LARGE SCALE GENOMIC DNA]</scope>
    <source>
        <strain evidence="2">DTO 134E9</strain>
    </source>
</reference>
<dbReference type="RefSeq" id="XP_040683320.1">
    <property type="nucleotide sequence ID" value="XM_040833752.1"/>
</dbReference>